<dbReference type="GO" id="GO:0141148">
    <property type="term" value="F:enoyl-[acyl-carrier-protein] reductase (NADPH) activity"/>
    <property type="evidence" value="ECO:0007669"/>
    <property type="project" value="UniProtKB-EC"/>
</dbReference>
<evidence type="ECO:0000256" key="20">
    <source>
        <dbReference type="ARBA" id="ARBA00023098"/>
    </source>
</evidence>
<dbReference type="SMART" id="SM00825">
    <property type="entry name" value="PKS_KS"/>
    <property type="match status" value="1"/>
</dbReference>
<dbReference type="InterPro" id="IPR049391">
    <property type="entry name" value="FAS_pseudo-KR"/>
</dbReference>
<evidence type="ECO:0000256" key="62">
    <source>
        <dbReference type="ARBA" id="ARBA00049449"/>
    </source>
</evidence>
<keyword evidence="8" id="KW-0596">Phosphopantetheine</keyword>
<evidence type="ECO:0000256" key="18">
    <source>
        <dbReference type="ARBA" id="ARBA00023002"/>
    </source>
</evidence>
<evidence type="ECO:0000256" key="30">
    <source>
        <dbReference type="ARBA" id="ARBA00023401"/>
    </source>
</evidence>
<dbReference type="PROSITE" id="PS52019">
    <property type="entry name" value="PKS_MFAS_DH"/>
    <property type="match status" value="1"/>
</dbReference>
<dbReference type="Gene3D" id="3.30.70.3290">
    <property type="match status" value="1"/>
</dbReference>
<proteinExistence type="predicted"/>
<keyword evidence="11" id="KW-0808">Transferase</keyword>
<keyword evidence="16" id="KW-0663">Pyridoxal phosphate</keyword>
<reference evidence="69" key="1">
    <citation type="journal article" date="2002" name="Science">
        <title>The draft genome of Ciona intestinalis: insights into chordate and vertebrate origins.</title>
        <authorList>
            <person name="Dehal P."/>
            <person name="Satou Y."/>
            <person name="Campbell R.K."/>
            <person name="Chapman J."/>
            <person name="Degnan B."/>
            <person name="De Tomaso A."/>
            <person name="Davidson B."/>
            <person name="Di Gregorio A."/>
            <person name="Gelpke M."/>
            <person name="Goodstein D.M."/>
            <person name="Harafuji N."/>
            <person name="Hastings K.E."/>
            <person name="Ho I."/>
            <person name="Hotta K."/>
            <person name="Huang W."/>
            <person name="Kawashima T."/>
            <person name="Lemaire P."/>
            <person name="Martinez D."/>
            <person name="Meinertzhagen I.A."/>
            <person name="Necula S."/>
            <person name="Nonaka M."/>
            <person name="Putnam N."/>
            <person name="Rash S."/>
            <person name="Saiga H."/>
            <person name="Satake M."/>
            <person name="Terry A."/>
            <person name="Yamada L."/>
            <person name="Wang H.G."/>
            <person name="Awazu S."/>
            <person name="Azumi K."/>
            <person name="Boore J."/>
            <person name="Branno M."/>
            <person name="Chin-Bow S."/>
            <person name="DeSantis R."/>
            <person name="Doyle S."/>
            <person name="Francino P."/>
            <person name="Keys D.N."/>
            <person name="Haga S."/>
            <person name="Hayashi H."/>
            <person name="Hino K."/>
            <person name="Imai K.S."/>
            <person name="Inaba K."/>
            <person name="Kano S."/>
            <person name="Kobayashi K."/>
            <person name="Kobayashi M."/>
            <person name="Lee B.I."/>
            <person name="Makabe K.W."/>
            <person name="Manohar C."/>
            <person name="Matassi G."/>
            <person name="Medina M."/>
            <person name="Mochizuki Y."/>
            <person name="Mount S."/>
            <person name="Morishita T."/>
            <person name="Miura S."/>
            <person name="Nakayama A."/>
            <person name="Nishizaka S."/>
            <person name="Nomoto H."/>
            <person name="Ohta F."/>
            <person name="Oishi K."/>
            <person name="Rigoutsos I."/>
            <person name="Sano M."/>
            <person name="Sasaki A."/>
            <person name="Sasakura Y."/>
            <person name="Shoguchi E."/>
            <person name="Shin-i T."/>
            <person name="Spagnuolo A."/>
            <person name="Stainier D."/>
            <person name="Suzuki M.M."/>
            <person name="Tassy O."/>
            <person name="Takatori N."/>
            <person name="Tokuoka M."/>
            <person name="Yagi K."/>
            <person name="Yoshizaki F."/>
            <person name="Wada S."/>
            <person name="Zhang C."/>
            <person name="Hyatt P.D."/>
            <person name="Larimer F."/>
            <person name="Detter C."/>
            <person name="Doggett N."/>
            <person name="Glavina T."/>
            <person name="Hawkins T."/>
            <person name="Richardson P."/>
            <person name="Lucas S."/>
            <person name="Kohara Y."/>
            <person name="Levine M."/>
            <person name="Satoh N."/>
            <person name="Rokhsar D.S."/>
        </authorList>
    </citation>
    <scope>NUCLEOTIDE SEQUENCE [LARGE SCALE GENOMIC DNA]</scope>
</reference>
<keyword evidence="22" id="KW-0511">Multifunctional enzyme</keyword>
<dbReference type="GO" id="GO:0004315">
    <property type="term" value="F:3-oxoacyl-[acyl-carrier-protein] synthase activity"/>
    <property type="evidence" value="ECO:0007669"/>
    <property type="project" value="UniProtKB-EC"/>
</dbReference>
<dbReference type="SUPFAM" id="SSF53474">
    <property type="entry name" value="alpha/beta-Hydrolases"/>
    <property type="match status" value="1"/>
</dbReference>
<accession>H2Y3E5</accession>
<evidence type="ECO:0000256" key="65">
    <source>
        <dbReference type="PROSITE-ProRule" id="PRU01363"/>
    </source>
</evidence>
<comment type="catalytic activity">
    <reaction evidence="63">
        <text>(2E)-decenoyl-[ACP] + NADPH + H(+) = decanoyl-[ACP] + NADP(+)</text>
        <dbReference type="Rhea" id="RHEA:41864"/>
        <dbReference type="Rhea" id="RHEA-COMP:9639"/>
        <dbReference type="Rhea" id="RHEA-COMP:9640"/>
        <dbReference type="ChEBI" id="CHEBI:15378"/>
        <dbReference type="ChEBI" id="CHEBI:57783"/>
        <dbReference type="ChEBI" id="CHEBI:58349"/>
        <dbReference type="ChEBI" id="CHEBI:78467"/>
        <dbReference type="ChEBI" id="CHEBI:78468"/>
    </reaction>
    <physiologicalReaction direction="left-to-right" evidence="63">
        <dbReference type="Rhea" id="RHEA:41865"/>
    </physiologicalReaction>
</comment>
<dbReference type="CDD" id="cd00833">
    <property type="entry name" value="PKS"/>
    <property type="match status" value="1"/>
</dbReference>
<evidence type="ECO:0000256" key="55">
    <source>
        <dbReference type="ARBA" id="ARBA00048935"/>
    </source>
</evidence>
<evidence type="ECO:0000256" key="16">
    <source>
        <dbReference type="ARBA" id="ARBA00022898"/>
    </source>
</evidence>
<evidence type="ECO:0000256" key="23">
    <source>
        <dbReference type="ARBA" id="ARBA00023332"/>
    </source>
</evidence>
<dbReference type="SUPFAM" id="SSF47336">
    <property type="entry name" value="ACP-like"/>
    <property type="match status" value="1"/>
</dbReference>
<evidence type="ECO:0000256" key="42">
    <source>
        <dbReference type="ARBA" id="ARBA00047897"/>
    </source>
</evidence>
<dbReference type="InterPro" id="IPR014030">
    <property type="entry name" value="Ketoacyl_synth_N"/>
</dbReference>
<keyword evidence="9" id="KW-0444">Lipid biosynthesis</keyword>
<dbReference type="EC" id="1.3.1.39" evidence="2"/>
<keyword evidence="13" id="KW-0378">Hydrolase</keyword>
<comment type="pathway">
    <text evidence="1">Lipid metabolism.</text>
</comment>
<evidence type="ECO:0000256" key="29">
    <source>
        <dbReference type="ARBA" id="ARBA00023399"/>
    </source>
</evidence>
<evidence type="ECO:0000256" key="26">
    <source>
        <dbReference type="ARBA" id="ARBA00023388"/>
    </source>
</evidence>
<dbReference type="UniPathway" id="UPA00094"/>
<dbReference type="EMBL" id="EAAA01001924">
    <property type="status" value="NOT_ANNOTATED_CDS"/>
    <property type="molecule type" value="Genomic_DNA"/>
</dbReference>
<comment type="catalytic activity">
    <reaction evidence="23">
        <text>(3R)-hydroxyoctanoyl-[ACP] = (2E)-octenoyl-[ACP] + H2O</text>
        <dbReference type="Rhea" id="RHEA:41844"/>
        <dbReference type="Rhea" id="RHEA-COMP:9634"/>
        <dbReference type="Rhea" id="RHEA-COMP:9635"/>
        <dbReference type="ChEBI" id="CHEBI:15377"/>
        <dbReference type="ChEBI" id="CHEBI:78461"/>
        <dbReference type="ChEBI" id="CHEBI:78462"/>
    </reaction>
    <physiologicalReaction direction="left-to-right" evidence="23">
        <dbReference type="Rhea" id="RHEA:41845"/>
    </physiologicalReaction>
</comment>
<comment type="catalytic activity">
    <reaction evidence="38">
        <text>tetradecanoyl-[ACP] + malonyl-[ACP] + H(+) = 3-oxohexadecanoyl-[ACP] + holo-[ACP] + CO2</text>
        <dbReference type="Rhea" id="RHEA:41900"/>
        <dbReference type="Rhea" id="RHEA-COMP:9623"/>
        <dbReference type="Rhea" id="RHEA-COMP:9648"/>
        <dbReference type="Rhea" id="RHEA-COMP:9649"/>
        <dbReference type="Rhea" id="RHEA-COMP:9685"/>
        <dbReference type="ChEBI" id="CHEBI:15378"/>
        <dbReference type="ChEBI" id="CHEBI:16526"/>
        <dbReference type="ChEBI" id="CHEBI:64479"/>
        <dbReference type="ChEBI" id="CHEBI:78449"/>
        <dbReference type="ChEBI" id="CHEBI:78477"/>
        <dbReference type="ChEBI" id="CHEBI:78478"/>
    </reaction>
    <physiologicalReaction direction="left-to-right" evidence="38">
        <dbReference type="Rhea" id="RHEA:41901"/>
    </physiologicalReaction>
</comment>
<dbReference type="HOGENOM" id="CLU_000022_31_7_1"/>
<comment type="catalytic activity">
    <reaction evidence="42">
        <text>(2E)-hexenoyl-[ACP] + NADPH + H(+) = hexanoyl-[ACP] + NADP(+)</text>
        <dbReference type="Rhea" id="RHEA:41832"/>
        <dbReference type="Rhea" id="RHEA-COMP:9631"/>
        <dbReference type="Rhea" id="RHEA-COMP:9632"/>
        <dbReference type="ChEBI" id="CHEBI:15378"/>
        <dbReference type="ChEBI" id="CHEBI:57783"/>
        <dbReference type="ChEBI" id="CHEBI:58349"/>
        <dbReference type="ChEBI" id="CHEBI:78458"/>
        <dbReference type="ChEBI" id="CHEBI:78459"/>
    </reaction>
    <physiologicalReaction direction="left-to-right" evidence="42">
        <dbReference type="Rhea" id="RHEA:41833"/>
    </physiologicalReaction>
</comment>
<dbReference type="SMART" id="SM00827">
    <property type="entry name" value="PKS_AT"/>
    <property type="match status" value="1"/>
</dbReference>
<evidence type="ECO:0000256" key="39">
    <source>
        <dbReference type="ARBA" id="ARBA00047500"/>
    </source>
</evidence>
<dbReference type="EC" id="2.3.1.41" evidence="6"/>
<evidence type="ECO:0000256" key="6">
    <source>
        <dbReference type="ARBA" id="ARBA00013191"/>
    </source>
</evidence>
<evidence type="ECO:0000256" key="12">
    <source>
        <dbReference type="ARBA" id="ARBA00022799"/>
    </source>
</evidence>
<evidence type="ECO:0000256" key="27">
    <source>
        <dbReference type="ARBA" id="ARBA00023394"/>
    </source>
</evidence>
<comment type="catalytic activity">
    <reaction evidence="44">
        <text>acetyl-[ACP] + malonyl-[ACP] + H(+) = 3-oxobutanoyl-[ACP] + holo-[ACP] + CO2</text>
        <dbReference type="Rhea" id="RHEA:41800"/>
        <dbReference type="Rhea" id="RHEA-COMP:9621"/>
        <dbReference type="Rhea" id="RHEA-COMP:9623"/>
        <dbReference type="Rhea" id="RHEA-COMP:9625"/>
        <dbReference type="Rhea" id="RHEA-COMP:9685"/>
        <dbReference type="ChEBI" id="CHEBI:15378"/>
        <dbReference type="ChEBI" id="CHEBI:16526"/>
        <dbReference type="ChEBI" id="CHEBI:64479"/>
        <dbReference type="ChEBI" id="CHEBI:78446"/>
        <dbReference type="ChEBI" id="CHEBI:78449"/>
        <dbReference type="ChEBI" id="CHEBI:78450"/>
    </reaction>
    <physiologicalReaction direction="left-to-right" evidence="44">
        <dbReference type="Rhea" id="RHEA:41801"/>
    </physiologicalReaction>
</comment>
<feature type="domain" description="Ketosynthase family 3 (KS3)" evidence="66">
    <location>
        <begin position="1"/>
        <end position="410"/>
    </location>
</feature>
<evidence type="ECO:0000256" key="56">
    <source>
        <dbReference type="ARBA" id="ARBA00049019"/>
    </source>
</evidence>
<dbReference type="SMART" id="SM00822">
    <property type="entry name" value="PKS_KR"/>
    <property type="match status" value="1"/>
</dbReference>
<dbReference type="Gene3D" id="3.10.129.110">
    <property type="entry name" value="Polyketide synthase dehydratase"/>
    <property type="match status" value="1"/>
</dbReference>
<dbReference type="InterPro" id="IPR036291">
    <property type="entry name" value="NAD(P)-bd_dom_sf"/>
</dbReference>
<reference evidence="68" key="4">
    <citation type="submission" date="2025-09" db="UniProtKB">
        <authorList>
            <consortium name="Ensembl"/>
        </authorList>
    </citation>
    <scope>IDENTIFICATION</scope>
</reference>
<dbReference type="InterPro" id="IPR014043">
    <property type="entry name" value="Acyl_transferase_dom"/>
</dbReference>
<comment type="catalytic activity">
    <reaction evidence="53">
        <text>holo-[ACP] + acetyl-CoA = acetyl-[ACP] + CoA</text>
        <dbReference type="Rhea" id="RHEA:41788"/>
        <dbReference type="Rhea" id="RHEA-COMP:9621"/>
        <dbReference type="Rhea" id="RHEA-COMP:9685"/>
        <dbReference type="ChEBI" id="CHEBI:57287"/>
        <dbReference type="ChEBI" id="CHEBI:57288"/>
        <dbReference type="ChEBI" id="CHEBI:64479"/>
        <dbReference type="ChEBI" id="CHEBI:78446"/>
        <dbReference type="EC" id="2.3.1.38"/>
    </reaction>
    <physiologicalReaction direction="left-to-right" evidence="53">
        <dbReference type="Rhea" id="RHEA:41789"/>
    </physiologicalReaction>
</comment>
<comment type="catalytic activity">
    <reaction evidence="50">
        <text>a fatty acyl-[ACP] + malonyl-[ACP] + H(+) = a 3-oxoacyl-[ACP] + holo-[ACP] + CO2</text>
        <dbReference type="Rhea" id="RHEA:22836"/>
        <dbReference type="Rhea" id="RHEA-COMP:9623"/>
        <dbReference type="Rhea" id="RHEA-COMP:9685"/>
        <dbReference type="Rhea" id="RHEA-COMP:9916"/>
        <dbReference type="Rhea" id="RHEA-COMP:14125"/>
        <dbReference type="ChEBI" id="CHEBI:15378"/>
        <dbReference type="ChEBI" id="CHEBI:16526"/>
        <dbReference type="ChEBI" id="CHEBI:64479"/>
        <dbReference type="ChEBI" id="CHEBI:78449"/>
        <dbReference type="ChEBI" id="CHEBI:78776"/>
        <dbReference type="ChEBI" id="CHEBI:138651"/>
        <dbReference type="EC" id="2.3.1.41"/>
    </reaction>
    <physiologicalReaction direction="left-to-right" evidence="50">
        <dbReference type="Rhea" id="RHEA:22837"/>
    </physiologicalReaction>
</comment>
<comment type="catalytic activity">
    <reaction evidence="30">
        <text>(3R)-hydroxyhexadecanoyl-[ACP] = (2E)-hexadecenoyl-[ACP] + H2O</text>
        <dbReference type="Rhea" id="RHEA:41908"/>
        <dbReference type="Rhea" id="RHEA-COMP:9650"/>
        <dbReference type="Rhea" id="RHEA-COMP:9651"/>
        <dbReference type="ChEBI" id="CHEBI:15377"/>
        <dbReference type="ChEBI" id="CHEBI:78480"/>
        <dbReference type="ChEBI" id="CHEBI:78481"/>
    </reaction>
    <physiologicalReaction direction="left-to-right" evidence="30">
        <dbReference type="Rhea" id="RHEA:41909"/>
    </physiologicalReaction>
</comment>
<comment type="catalytic activity">
    <reaction evidence="51">
        <text>3-oxohexanoyl-[ACP] + NADPH + H(+) = (3R)-hydroxyhexanoyl-[ACP] + NADP(+)</text>
        <dbReference type="Rhea" id="RHEA:41824"/>
        <dbReference type="Rhea" id="RHEA-COMP:9629"/>
        <dbReference type="Rhea" id="RHEA-COMP:9630"/>
        <dbReference type="ChEBI" id="CHEBI:15378"/>
        <dbReference type="ChEBI" id="CHEBI:57783"/>
        <dbReference type="ChEBI" id="CHEBI:58349"/>
        <dbReference type="ChEBI" id="CHEBI:78456"/>
        <dbReference type="ChEBI" id="CHEBI:78457"/>
    </reaction>
    <physiologicalReaction direction="left-to-right" evidence="51">
        <dbReference type="Rhea" id="RHEA:41825"/>
    </physiologicalReaction>
</comment>
<feature type="region of interest" description="N-terminal hotdog fold" evidence="65">
    <location>
        <begin position="845"/>
        <end position="970"/>
    </location>
</feature>
<dbReference type="EC" id="2.3.1.85" evidence="4"/>
<keyword evidence="18" id="KW-0560">Oxidoreductase</keyword>
<evidence type="ECO:0000256" key="37">
    <source>
        <dbReference type="ARBA" id="ARBA00047440"/>
    </source>
</evidence>
<dbReference type="SUPFAM" id="SSF50129">
    <property type="entry name" value="GroES-like"/>
    <property type="match status" value="1"/>
</dbReference>
<comment type="catalytic activity">
    <reaction evidence="59">
        <text>3-oxododecanoyl-[ACP] + NADPH + H(+) = (3R)-hydroxydodecanoyl-[ACP] + NADP(+)</text>
        <dbReference type="Rhea" id="RHEA:41872"/>
        <dbReference type="Rhea" id="RHEA-COMP:9641"/>
        <dbReference type="Rhea" id="RHEA-COMP:9642"/>
        <dbReference type="ChEBI" id="CHEBI:15378"/>
        <dbReference type="ChEBI" id="CHEBI:57783"/>
        <dbReference type="ChEBI" id="CHEBI:58349"/>
        <dbReference type="ChEBI" id="CHEBI:78469"/>
        <dbReference type="ChEBI" id="CHEBI:78470"/>
    </reaction>
    <physiologicalReaction direction="left-to-right" evidence="59">
        <dbReference type="Rhea" id="RHEA:41873"/>
    </physiologicalReaction>
</comment>
<protein>
    <recommendedName>
        <fullName evidence="7">Fatty acid synthase</fullName>
        <ecNumber evidence="5">1.1.1.100</ecNumber>
        <ecNumber evidence="2">1.3.1.39</ecNumber>
        <ecNumber evidence="6">2.3.1.41</ecNumber>
        <ecNumber evidence="4">2.3.1.85</ecNumber>
        <ecNumber evidence="3">3.1.2.14</ecNumber>
    </recommendedName>
</protein>
<dbReference type="InterPro" id="IPR042104">
    <property type="entry name" value="PKS_dehydratase_sf"/>
</dbReference>
<evidence type="ECO:0000256" key="59">
    <source>
        <dbReference type="ARBA" id="ARBA00049263"/>
    </source>
</evidence>
<dbReference type="GO" id="GO:0004313">
    <property type="term" value="F:[acyl-carrier-protein] S-acetyltransferase activity"/>
    <property type="evidence" value="ECO:0007669"/>
    <property type="project" value="UniProtKB-EC"/>
</dbReference>
<dbReference type="InterPro" id="IPR029063">
    <property type="entry name" value="SAM-dependent_MTases_sf"/>
</dbReference>
<evidence type="ECO:0000256" key="25">
    <source>
        <dbReference type="ARBA" id="ARBA00023373"/>
    </source>
</evidence>
<keyword evidence="15" id="KW-0521">NADP</keyword>
<comment type="catalytic activity">
    <reaction evidence="37">
        <text>3-oxodecanoyl-[ACP] + NADPH + H(+) = (3R)-hydroxydecanoyl-[ACP] + NADP(+)</text>
        <dbReference type="Rhea" id="RHEA:41856"/>
        <dbReference type="Rhea" id="RHEA-COMP:9637"/>
        <dbReference type="Rhea" id="RHEA-COMP:9638"/>
        <dbReference type="ChEBI" id="CHEBI:15378"/>
        <dbReference type="ChEBI" id="CHEBI:57783"/>
        <dbReference type="ChEBI" id="CHEBI:58349"/>
        <dbReference type="ChEBI" id="CHEBI:78464"/>
        <dbReference type="ChEBI" id="CHEBI:78466"/>
    </reaction>
    <physiologicalReaction direction="left-to-right" evidence="37">
        <dbReference type="Rhea" id="RHEA:41857"/>
    </physiologicalReaction>
</comment>
<evidence type="ECO:0000256" key="46">
    <source>
        <dbReference type="ARBA" id="ARBA00048281"/>
    </source>
</evidence>
<evidence type="ECO:0000256" key="34">
    <source>
        <dbReference type="ARBA" id="ARBA00047300"/>
    </source>
</evidence>
<comment type="catalytic activity">
    <reaction evidence="54">
        <text>hexadecanoyl-[ACP] + H2O = hexadecanoate + holo-[ACP] + H(+)</text>
        <dbReference type="Rhea" id="RHEA:41932"/>
        <dbReference type="Rhea" id="RHEA-COMP:9652"/>
        <dbReference type="Rhea" id="RHEA-COMP:9685"/>
        <dbReference type="ChEBI" id="CHEBI:7896"/>
        <dbReference type="ChEBI" id="CHEBI:15377"/>
        <dbReference type="ChEBI" id="CHEBI:15378"/>
        <dbReference type="ChEBI" id="CHEBI:64479"/>
        <dbReference type="ChEBI" id="CHEBI:78483"/>
        <dbReference type="EC" id="3.1.2.14"/>
    </reaction>
    <physiologicalReaction direction="left-to-right" evidence="54">
        <dbReference type="Rhea" id="RHEA:41933"/>
    </physiologicalReaction>
</comment>
<dbReference type="Pfam" id="PF21089">
    <property type="entry name" value="PKS_DH_N"/>
    <property type="match status" value="1"/>
</dbReference>
<evidence type="ECO:0000256" key="60">
    <source>
        <dbReference type="ARBA" id="ARBA00049414"/>
    </source>
</evidence>
<evidence type="ECO:0000256" key="4">
    <source>
        <dbReference type="ARBA" id="ARBA00012873"/>
    </source>
</evidence>
<comment type="catalytic activity">
    <reaction evidence="58">
        <text>(2E)-tetradecenoyl-[ACP] + NADPH + H(+) = tetradecanoyl-[ACP] + NADP(+)</text>
        <dbReference type="Rhea" id="RHEA:41896"/>
        <dbReference type="Rhea" id="RHEA-COMP:9647"/>
        <dbReference type="Rhea" id="RHEA-COMP:9648"/>
        <dbReference type="ChEBI" id="CHEBI:15378"/>
        <dbReference type="ChEBI" id="CHEBI:57783"/>
        <dbReference type="ChEBI" id="CHEBI:58349"/>
        <dbReference type="ChEBI" id="CHEBI:78475"/>
        <dbReference type="ChEBI" id="CHEBI:78477"/>
    </reaction>
    <physiologicalReaction direction="left-to-right" evidence="58">
        <dbReference type="Rhea" id="RHEA:41897"/>
    </physiologicalReaction>
</comment>
<comment type="function">
    <text evidence="32">Fatty acid synthetase is a multifunctional enzyme that catalyzes the de novo biosynthesis of long-chain saturated fatty acids starting from acetyl-CoA and malonyl-CoA in the presence of NADPH. This multifunctional protein contains 7 catalytic activities and a site for the binding of the prosthetic group 4'-phosphopantetheine of the acyl carrier protein ([ACP]) domain.</text>
</comment>
<dbReference type="Gene3D" id="3.40.50.150">
    <property type="entry name" value="Vaccinia Virus protein VP39"/>
    <property type="match status" value="1"/>
</dbReference>
<evidence type="ECO:0000256" key="21">
    <source>
        <dbReference type="ARBA" id="ARBA00023160"/>
    </source>
</evidence>
<dbReference type="InterPro" id="IPR057326">
    <property type="entry name" value="KR_dom"/>
</dbReference>
<dbReference type="InterPro" id="IPR014031">
    <property type="entry name" value="Ketoacyl_synth_C"/>
</dbReference>
<comment type="catalytic activity">
    <reaction evidence="52">
        <text>a 2,3-saturated acyl-[ACP] + NADP(+) = a (2E)-enoyl-[ACP] + NADPH + H(+)</text>
        <dbReference type="Rhea" id="RHEA:22564"/>
        <dbReference type="Rhea" id="RHEA-COMP:9925"/>
        <dbReference type="Rhea" id="RHEA-COMP:9926"/>
        <dbReference type="ChEBI" id="CHEBI:15378"/>
        <dbReference type="ChEBI" id="CHEBI:57783"/>
        <dbReference type="ChEBI" id="CHEBI:58349"/>
        <dbReference type="ChEBI" id="CHEBI:78784"/>
        <dbReference type="ChEBI" id="CHEBI:78785"/>
        <dbReference type="EC" id="1.3.1.39"/>
    </reaction>
    <physiologicalReaction direction="right-to-left" evidence="52">
        <dbReference type="Rhea" id="RHEA:22566"/>
    </physiologicalReaction>
</comment>
<evidence type="ECO:0000256" key="17">
    <source>
        <dbReference type="ARBA" id="ARBA00022990"/>
    </source>
</evidence>
<evidence type="ECO:0000256" key="15">
    <source>
        <dbReference type="ARBA" id="ARBA00022857"/>
    </source>
</evidence>
<dbReference type="Pfam" id="PF00975">
    <property type="entry name" value="Thioesterase"/>
    <property type="match status" value="1"/>
</dbReference>
<dbReference type="Gene3D" id="3.40.50.1820">
    <property type="entry name" value="alpha/beta hydrolase"/>
    <property type="match status" value="1"/>
</dbReference>
<evidence type="ECO:0000256" key="44">
    <source>
        <dbReference type="ARBA" id="ARBA00047961"/>
    </source>
</evidence>
<evidence type="ECO:0000256" key="11">
    <source>
        <dbReference type="ARBA" id="ARBA00022679"/>
    </source>
</evidence>
<dbReference type="Pfam" id="PF00109">
    <property type="entry name" value="ketoacyl-synt"/>
    <property type="match status" value="1"/>
</dbReference>
<dbReference type="EC" id="1.1.1.100" evidence="5"/>
<evidence type="ECO:0000256" key="3">
    <source>
        <dbReference type="ARBA" id="ARBA00012480"/>
    </source>
</evidence>
<keyword evidence="19" id="KW-0520">NAD</keyword>
<reference evidence="68" key="2">
    <citation type="journal article" date="2008" name="Genome Biol.">
        <title>Improved genome assembly and evidence-based global gene model set for the chordate Ciona intestinalis: new insight into intron and operon populations.</title>
        <authorList>
            <person name="Satou Y."/>
            <person name="Mineta K."/>
            <person name="Ogasawara M."/>
            <person name="Sasakura Y."/>
            <person name="Shoguchi E."/>
            <person name="Ueno K."/>
            <person name="Yamada L."/>
            <person name="Matsumoto J."/>
            <person name="Wasserscheid J."/>
            <person name="Dewar K."/>
            <person name="Wiley G.B."/>
            <person name="Macmil S.L."/>
            <person name="Roe B.A."/>
            <person name="Zeller R.W."/>
            <person name="Hastings K.E."/>
            <person name="Lemaire P."/>
            <person name="Lindquist E."/>
            <person name="Endo T."/>
            <person name="Hotta K."/>
            <person name="Inaba K."/>
        </authorList>
    </citation>
    <scope>NUCLEOTIDE SEQUENCE [LARGE SCALE GENOMIC DNA]</scope>
    <source>
        <strain evidence="68">wild type</strain>
    </source>
</reference>
<evidence type="ECO:0000256" key="40">
    <source>
        <dbReference type="ARBA" id="ARBA00047578"/>
    </source>
</evidence>
<comment type="catalytic activity">
    <reaction evidence="45">
        <text>hexadecanoyl-[ACP] + malonyl-[ACP] + H(+) = 3-oxooctadecanoyl-[ACP] + holo-[ACP] + CO2</text>
        <dbReference type="Rhea" id="RHEA:41916"/>
        <dbReference type="Rhea" id="RHEA-COMP:9623"/>
        <dbReference type="Rhea" id="RHEA-COMP:9652"/>
        <dbReference type="Rhea" id="RHEA-COMP:9653"/>
        <dbReference type="Rhea" id="RHEA-COMP:9685"/>
        <dbReference type="ChEBI" id="CHEBI:15378"/>
        <dbReference type="ChEBI" id="CHEBI:16526"/>
        <dbReference type="ChEBI" id="CHEBI:64479"/>
        <dbReference type="ChEBI" id="CHEBI:78449"/>
        <dbReference type="ChEBI" id="CHEBI:78483"/>
        <dbReference type="ChEBI" id="CHEBI:78487"/>
    </reaction>
    <physiologicalReaction direction="left-to-right" evidence="45">
        <dbReference type="Rhea" id="RHEA:41917"/>
    </physiologicalReaction>
</comment>
<dbReference type="InterPro" id="IPR001031">
    <property type="entry name" value="Thioesterase"/>
</dbReference>
<dbReference type="InterPro" id="IPR032821">
    <property type="entry name" value="PKS_assoc"/>
</dbReference>
<dbReference type="InterPro" id="IPR016036">
    <property type="entry name" value="Malonyl_transacylase_ACP-bd"/>
</dbReference>
<dbReference type="InterPro" id="IPR029058">
    <property type="entry name" value="AB_hydrolase_fold"/>
</dbReference>
<dbReference type="SUPFAM" id="SSF51735">
    <property type="entry name" value="NAD(P)-binding Rossmann-fold domains"/>
    <property type="match status" value="2"/>
</dbReference>
<sequence>MESIVISGISGRFPESENVEEFWTNLLNKVDLVTEDDRRWKPGLWGLPKRNGKLKNLEKFDASFFEIHPKQANNMDSQLRMLLEVVYEAVTDAGVNPSSIAGSNTGVWVGNSSSEVREALTKDPDTTEGYVMTGCFSSMMANRISYFFDVKGTSVSMDTACSSSTLALQNAFVAIRDGYCDAAIVGGTNVIHKPHGSLMCQQFNMLSSDGSCKSFDSSANGYVRSEAVVAVYLQRKSMAVRSYCEILNARTNSNGKTTEGITYPSGIQQARLLEDTYSECGADPCAVDYVEAHGTGTRTKAGDPQELNAIDQVMCKEGRKQPLLVGSVKSNMGHSESASGLCGVVKCAVAMQMGVMPSNLHFKQPNPEIKGLLENRLRVVTENTKLPKTIMVGVNSFGFGGTNVHVILRSSEHDKPANEIKQPTIALLTGRTENGIKEKLEYFSNCPISRFSMTNKLAEVATSKHPYRGFIIKKGENDTEPIANFEKAKPRRDIWFICTGMGSQWNGMGRHLLQIPVFAKSIDACTDALKDYNFNVKELIIGSNSTTYDNLVNSVVGLVAVQIGLIDLLRSIGIRQSGVIGHSVGELACSYADGCLTLEQTIQIAYLRGVCIIEAKLPVGAMAAVGLTWEDCEKLCEGGEVAPACHNSNNSVTLTGPKDAITTIVEKLQKEKVFARMVNTSDIAFHSKDMQLVYPRFLNEIRKIIKEPKKRSKNWISTSIKKFTASYSHEENDIETLSCSAEYHANNLRNVVRFHEGVQKMPSDVIVIEIAPHALMQPVLKKSLPLNCDRVVLADRKEENGIQTLLKGLGKLHCLCVDINLEGILPRRPLPTPKELLQFPNDWDHAESWYVPGPEVFTQHKAGITNFILDFSSDSENSYLSGHVIDGRAILPAALYIQLAWKSFAKYHQVDMAGFPVQFNKVKIQRATTLPVSGKIEFVVNLIPTDNSFQVSENGNIVCLGKLQKFEGSIETFQKVQENCEKILTQKEIYRKMRLSGYQYKGKFQAIRSATQNGQYAEIPFDGNYVTFLDGMFQLELVETPRQELKLPISIGGIKIVPQTLESGSDEIVIPVMKRNFKKVVSSGCCEVSEIETVVATRRGQTEQPLLKKYTFVPNIETEVAEQDDVVQLYAKVLEEYINKFFTSSPSPSKTTNNNGLGKNFDFYDFERSVANVHLLRMNNVLLRNKSKEEMVKEHISDLVFDPLLNYCVSNTNCMATTLDVFLENADNYVRVAEIPNTYFVHHLREIITQHLDSDTTIEYDYSPLGFQEGELSSWDSWSHFKPPPSLMNLDLIVTHRLFQQGEKAAKQVLQNAIACVSANKGFILLHEITQQTLAQNMWKKGSVIELVQNIIFEQIKKSLKDLNLEIIVHKSDEKLGSHLLLCRSQIALRDNRIGITVDHSNGFSWVEELQESVANDAEEIWLIGKKTNSGLAGLMKCLRKEPGSKQIRCLIYDGDNLPISMDEIIKRNLTFNVFESGQLGTFRHTNIERQTQVKVNRAWVKQTVQADISTLKWITMQETSSEPLECAVAYASLSNKDVVMASGKLQEDTLADNPEWFDMFFGTGFSGFNEKNEKVMGIVQTGGLATHVQIETTYLWKVPDQWSLCDAATVPYAYCIAFYAIVEKGRIRKGERVLITDGESAFAEAAIGIAVGAECDITVTVSSEETKAYLKERFMGVPNLKINDSKTASLDYLMTKTNGRGMDLVLTNTTSTIRQNAFRSISKYGRIIEIENYETSSDVKSGSMHFRATASYCSVTPECLFDDAMLDREQLTNFLRDGINTGIVKPIRRTIFSKYQIQDALRQLTKEQDGRVTLIKVKDTDSEELYRGSIYNTNSTFRTTFDSKLTYVITGGLGGFGLELCNWMVERGARHVLLTTRSGANTAYQQLYIRKWKSEDVKVIISTADVSTADGAKEILTHNVGGIFHLAMVLKDALFMNQSPESFSEVCRVKCDGVQNLDRYSRELCPNLEHFVVFSSVSSARGNVGQTNYGYANSFMERICEMRERDGFPALAIQWGAIGDVGIAAEIIGDQKVGGSLPQSMQSSLKTLDVFLSQCKHVTVLSIVVAPKDTSLLVKKDSKITMPQAVANLMGIKDYKMEKQNVHIANMGMDSLMAVEISQMLERNYGFKLTGNDVQQMTFEKLEKLSANGGNKNYVRNDTEQDLFVTVHPEALIKLNDSNDVKTMPWFFVHPIGGSSLVFKDITKHLIGNGFGLNFTEKAPLTTIEELASHYLEVVGKQQSYNLVGYSFGACVAFEMAMQLSKKKETINLVLIDGSHSFIADSIQSFVDLMGDEDAKTVEELQEEIPNVKQYKAKLHNYTRLQFERASLTYENIRRETLDEEISRYSKRLEMAHFYKVKGKYPGDITLIRQKKSITHDYNLNEVCNGKVQVITQDATHENIIRAKGIYTVFSFTRKDMSEARNKFEEN</sequence>
<dbReference type="STRING" id="7719.ENSCINP00000036430"/>
<dbReference type="Proteomes" id="UP000008144">
    <property type="component" value="Chromosome 4"/>
</dbReference>
<dbReference type="InterPro" id="IPR020843">
    <property type="entry name" value="ER"/>
</dbReference>
<dbReference type="GeneTree" id="ENSGT00940000157276"/>
<dbReference type="InterPro" id="IPR049900">
    <property type="entry name" value="PKS_mFAS_DH"/>
</dbReference>
<evidence type="ECO:0000256" key="36">
    <source>
        <dbReference type="ARBA" id="ARBA00047400"/>
    </source>
</evidence>
<evidence type="ECO:0000259" key="67">
    <source>
        <dbReference type="PROSITE" id="PS52019"/>
    </source>
</evidence>
<evidence type="ECO:0000256" key="10">
    <source>
        <dbReference type="ARBA" id="ARBA00022553"/>
    </source>
</evidence>
<dbReference type="EMBL" id="EAAA01001926">
    <property type="status" value="NOT_ANNOTATED_CDS"/>
    <property type="molecule type" value="Genomic_DNA"/>
</dbReference>
<evidence type="ECO:0000256" key="9">
    <source>
        <dbReference type="ARBA" id="ARBA00022516"/>
    </source>
</evidence>
<comment type="catalytic activity">
    <reaction evidence="61">
        <text>3-oxooctanoyl-[ACP] + NADPH + H(+) = (3R)-hydroxyoctanoyl-[ACP] + NADP(+)</text>
        <dbReference type="Rhea" id="RHEA:41840"/>
        <dbReference type="Rhea" id="RHEA-COMP:9633"/>
        <dbReference type="Rhea" id="RHEA-COMP:9634"/>
        <dbReference type="ChEBI" id="CHEBI:15378"/>
        <dbReference type="ChEBI" id="CHEBI:57783"/>
        <dbReference type="ChEBI" id="CHEBI:58349"/>
        <dbReference type="ChEBI" id="CHEBI:78460"/>
        <dbReference type="ChEBI" id="CHEBI:78461"/>
    </reaction>
    <physiologicalReaction direction="left-to-right" evidence="61">
        <dbReference type="Rhea" id="RHEA:41841"/>
    </physiologicalReaction>
</comment>
<dbReference type="Ensembl" id="ENSCINT00000034644.1">
    <property type="protein sequence ID" value="ENSCINP00000036430.1"/>
    <property type="gene ID" value="ENSCING00000019644.1"/>
</dbReference>
<evidence type="ECO:0000256" key="24">
    <source>
        <dbReference type="ARBA" id="ARBA00023351"/>
    </source>
</evidence>
<dbReference type="InterPro" id="IPR018201">
    <property type="entry name" value="Ketoacyl_synth_AS"/>
</dbReference>
<dbReference type="InterPro" id="IPR009081">
    <property type="entry name" value="PP-bd_ACP"/>
</dbReference>
<comment type="catalytic activity">
    <reaction evidence="40">
        <text>dodecanoyl-[ACP] + malonyl-[ACP] + H(+) = 3-oxotetradecanoyl-[ACP] + holo-[ACP] + CO2</text>
        <dbReference type="Rhea" id="RHEA:41884"/>
        <dbReference type="Rhea" id="RHEA-COMP:9623"/>
        <dbReference type="Rhea" id="RHEA-COMP:9644"/>
        <dbReference type="Rhea" id="RHEA-COMP:9645"/>
        <dbReference type="Rhea" id="RHEA-COMP:9685"/>
        <dbReference type="ChEBI" id="CHEBI:15378"/>
        <dbReference type="ChEBI" id="CHEBI:16526"/>
        <dbReference type="ChEBI" id="CHEBI:64479"/>
        <dbReference type="ChEBI" id="CHEBI:65264"/>
        <dbReference type="ChEBI" id="CHEBI:78449"/>
        <dbReference type="ChEBI" id="CHEBI:78473"/>
    </reaction>
    <physiologicalReaction direction="left-to-right" evidence="40">
        <dbReference type="Rhea" id="RHEA:41885"/>
    </physiologicalReaction>
</comment>
<evidence type="ECO:0000256" key="47">
    <source>
        <dbReference type="ARBA" id="ARBA00048289"/>
    </source>
</evidence>
<comment type="catalytic activity">
    <reaction evidence="29">
        <text>(3R)-hydroxyoctadecanoyl-[ACP] = (2E)-octadecenoyl-[ACP] + H2O</text>
        <dbReference type="Rhea" id="RHEA:41924"/>
        <dbReference type="Rhea" id="RHEA-COMP:9654"/>
        <dbReference type="Rhea" id="RHEA-COMP:9655"/>
        <dbReference type="ChEBI" id="CHEBI:15377"/>
        <dbReference type="ChEBI" id="CHEBI:78488"/>
        <dbReference type="ChEBI" id="CHEBI:78489"/>
    </reaction>
    <physiologicalReaction direction="left-to-right" evidence="29">
        <dbReference type="Rhea" id="RHEA:41925"/>
    </physiologicalReaction>
</comment>
<evidence type="ECO:0000256" key="63">
    <source>
        <dbReference type="ARBA" id="ARBA00049521"/>
    </source>
</evidence>
<feature type="active site" description="Proton acceptor; for dehydratase activity" evidence="65">
    <location>
        <position position="883"/>
    </location>
</feature>
<evidence type="ECO:0000256" key="38">
    <source>
        <dbReference type="ARBA" id="ARBA00047451"/>
    </source>
</evidence>
<comment type="catalytic activity">
    <reaction evidence="47">
        <text>tetradecanoyl-[ACP] + H2O = tetradecanoate + holo-[ACP] + H(+)</text>
        <dbReference type="Rhea" id="RHEA:30123"/>
        <dbReference type="Rhea" id="RHEA-COMP:9648"/>
        <dbReference type="Rhea" id="RHEA-COMP:9685"/>
        <dbReference type="ChEBI" id="CHEBI:15377"/>
        <dbReference type="ChEBI" id="CHEBI:15378"/>
        <dbReference type="ChEBI" id="CHEBI:30807"/>
        <dbReference type="ChEBI" id="CHEBI:64479"/>
        <dbReference type="ChEBI" id="CHEBI:78477"/>
        <dbReference type="EC" id="3.1.2.14"/>
    </reaction>
    <physiologicalReaction direction="left-to-right" evidence="47">
        <dbReference type="Rhea" id="RHEA:30124"/>
    </physiologicalReaction>
</comment>
<comment type="catalytic activity">
    <reaction evidence="24">
        <text>(3R)-hydroxydodecanoyl-[ACP] = (2E)-dodecenoyl-[ACP] + H2O</text>
        <dbReference type="Rhea" id="RHEA:41876"/>
        <dbReference type="Rhea" id="RHEA-COMP:9642"/>
        <dbReference type="Rhea" id="RHEA-COMP:9643"/>
        <dbReference type="ChEBI" id="CHEBI:15377"/>
        <dbReference type="ChEBI" id="CHEBI:78470"/>
        <dbReference type="ChEBI" id="CHEBI:78472"/>
    </reaction>
    <physiologicalReaction direction="left-to-right" evidence="24">
        <dbReference type="Rhea" id="RHEA:41877"/>
    </physiologicalReaction>
</comment>
<dbReference type="Pfam" id="PF21149">
    <property type="entry name" value="FAS_pseudo-KR"/>
    <property type="match status" value="1"/>
</dbReference>
<comment type="catalytic activity">
    <reaction evidence="60">
        <text>3-oxohexadecanoyl-[ACP] + NADPH + H(+) = (3R)-hydroxyhexadecanoyl-[ACP] + NADP(+)</text>
        <dbReference type="Rhea" id="RHEA:41904"/>
        <dbReference type="Rhea" id="RHEA-COMP:9649"/>
        <dbReference type="Rhea" id="RHEA-COMP:9650"/>
        <dbReference type="ChEBI" id="CHEBI:15378"/>
        <dbReference type="ChEBI" id="CHEBI:57783"/>
        <dbReference type="ChEBI" id="CHEBI:58349"/>
        <dbReference type="ChEBI" id="CHEBI:78478"/>
        <dbReference type="ChEBI" id="CHEBI:78480"/>
    </reaction>
    <physiologicalReaction direction="left-to-right" evidence="60">
        <dbReference type="Rhea" id="RHEA:41905"/>
    </physiologicalReaction>
</comment>
<dbReference type="CDD" id="cd08954">
    <property type="entry name" value="KR_1_FAS_SDR_x"/>
    <property type="match status" value="1"/>
</dbReference>
<keyword evidence="20" id="KW-0443">Lipid metabolism</keyword>
<dbReference type="GO" id="GO:0004314">
    <property type="term" value="F:[acyl-carrier-protein] S-malonyltransferase activity"/>
    <property type="evidence" value="ECO:0007669"/>
    <property type="project" value="UniProtKB-EC"/>
</dbReference>
<dbReference type="GO" id="GO:0006633">
    <property type="term" value="P:fatty acid biosynthetic process"/>
    <property type="evidence" value="ECO:0000318"/>
    <property type="project" value="GO_Central"/>
</dbReference>
<dbReference type="EMBL" id="EAAA01001925">
    <property type="status" value="NOT_ANNOTATED_CDS"/>
    <property type="molecule type" value="Genomic_DNA"/>
</dbReference>
<dbReference type="Gene3D" id="1.10.1200.10">
    <property type="entry name" value="ACP-like"/>
    <property type="match status" value="1"/>
</dbReference>
<comment type="catalytic activity">
    <reaction evidence="27">
        <text>a (3R)-hydroxyacyl-[ACP] = a (2E)-enoyl-[ACP] + H2O</text>
        <dbReference type="Rhea" id="RHEA:13097"/>
        <dbReference type="Rhea" id="RHEA-COMP:9925"/>
        <dbReference type="Rhea" id="RHEA-COMP:9945"/>
        <dbReference type="ChEBI" id="CHEBI:15377"/>
        <dbReference type="ChEBI" id="CHEBI:78784"/>
        <dbReference type="ChEBI" id="CHEBI:78827"/>
        <dbReference type="EC" id="4.2.1.59"/>
    </reaction>
    <physiologicalReaction direction="left-to-right" evidence="27">
        <dbReference type="Rhea" id="RHEA:13098"/>
    </physiologicalReaction>
</comment>
<dbReference type="InterPro" id="IPR016035">
    <property type="entry name" value="Acyl_Trfase/lysoPLipase"/>
</dbReference>
<dbReference type="PANTHER" id="PTHR43775">
    <property type="entry name" value="FATTY ACID SYNTHASE"/>
    <property type="match status" value="1"/>
</dbReference>
<comment type="catalytic activity">
    <reaction evidence="39">
        <text>(2E)-butenoyl-[ACP] + NADPH + H(+) = butanoyl-[ACP] + NADP(+)</text>
        <dbReference type="Rhea" id="RHEA:41812"/>
        <dbReference type="Rhea" id="RHEA-COMP:9627"/>
        <dbReference type="Rhea" id="RHEA-COMP:9628"/>
        <dbReference type="ChEBI" id="CHEBI:15378"/>
        <dbReference type="ChEBI" id="CHEBI:57783"/>
        <dbReference type="ChEBI" id="CHEBI:58349"/>
        <dbReference type="ChEBI" id="CHEBI:78453"/>
        <dbReference type="ChEBI" id="CHEBI:78454"/>
    </reaction>
    <physiologicalReaction direction="left-to-right" evidence="39">
        <dbReference type="Rhea" id="RHEA:41813"/>
    </physiologicalReaction>
</comment>
<evidence type="ECO:0000256" key="14">
    <source>
        <dbReference type="ARBA" id="ARBA00022832"/>
    </source>
</evidence>
<evidence type="ECO:0000256" key="1">
    <source>
        <dbReference type="ARBA" id="ARBA00005189"/>
    </source>
</evidence>
<dbReference type="Gene3D" id="3.40.366.10">
    <property type="entry name" value="Malonyl-Coenzyme A Acyl Carrier Protein, domain 2"/>
    <property type="match status" value="1"/>
</dbReference>
<dbReference type="InterPro" id="IPR036736">
    <property type="entry name" value="ACP-like_sf"/>
</dbReference>
<evidence type="ECO:0000256" key="2">
    <source>
        <dbReference type="ARBA" id="ARBA00012004"/>
    </source>
</evidence>
<evidence type="ECO:0000256" key="32">
    <source>
        <dbReference type="ARBA" id="ARBA00023442"/>
    </source>
</evidence>
<comment type="catalytic activity">
    <reaction evidence="43">
        <text>3-oxobutanoyl-[ACP] + NADPH + H(+) = (3R)-hydroxybutanoyl-[ACP] + NADP(+)</text>
        <dbReference type="Rhea" id="RHEA:41804"/>
        <dbReference type="Rhea" id="RHEA-COMP:9625"/>
        <dbReference type="Rhea" id="RHEA-COMP:9626"/>
        <dbReference type="ChEBI" id="CHEBI:15378"/>
        <dbReference type="ChEBI" id="CHEBI:57783"/>
        <dbReference type="ChEBI" id="CHEBI:58349"/>
        <dbReference type="ChEBI" id="CHEBI:78450"/>
        <dbReference type="ChEBI" id="CHEBI:78451"/>
    </reaction>
    <physiologicalReaction direction="left-to-right" evidence="43">
        <dbReference type="Rhea" id="RHEA:41805"/>
    </physiologicalReaction>
</comment>
<evidence type="ECO:0000313" key="69">
    <source>
        <dbReference type="Proteomes" id="UP000008144"/>
    </source>
</evidence>
<comment type="catalytic activity">
    <reaction evidence="28">
        <text>(3R)-hydroxytetradecanoyl-[ACP] = (2E)-tetradecenoyl-[ACP] + H2O</text>
        <dbReference type="Rhea" id="RHEA:41892"/>
        <dbReference type="Rhea" id="RHEA-COMP:9646"/>
        <dbReference type="Rhea" id="RHEA-COMP:9647"/>
        <dbReference type="ChEBI" id="CHEBI:15377"/>
        <dbReference type="ChEBI" id="CHEBI:78474"/>
        <dbReference type="ChEBI" id="CHEBI:78475"/>
    </reaction>
    <physiologicalReaction direction="left-to-right" evidence="28">
        <dbReference type="Rhea" id="RHEA:41893"/>
    </physiologicalReaction>
</comment>
<dbReference type="SMART" id="SM00829">
    <property type="entry name" value="PKS_ER"/>
    <property type="match status" value="1"/>
</dbReference>
<keyword evidence="10" id="KW-0597">Phosphoprotein</keyword>
<dbReference type="PANTHER" id="PTHR43775:SF7">
    <property type="entry name" value="FATTY ACID SYNTHASE"/>
    <property type="match status" value="1"/>
</dbReference>
<evidence type="ECO:0000256" key="31">
    <source>
        <dbReference type="ARBA" id="ARBA00023402"/>
    </source>
</evidence>
<dbReference type="Pfam" id="PF00698">
    <property type="entry name" value="Acyl_transf_1"/>
    <property type="match status" value="1"/>
</dbReference>
<dbReference type="GO" id="GO:0004312">
    <property type="term" value="F:fatty acid synthase activity"/>
    <property type="evidence" value="ECO:0000318"/>
    <property type="project" value="GO_Central"/>
</dbReference>
<comment type="catalytic activity">
    <reaction evidence="35">
        <text>hexanoyl-[ACP] + malonyl-[ACP] + H(+) = 3-oxooctanoyl-[ACP] + holo-[ACP] + CO2</text>
        <dbReference type="Rhea" id="RHEA:41836"/>
        <dbReference type="Rhea" id="RHEA-COMP:9623"/>
        <dbReference type="Rhea" id="RHEA-COMP:9632"/>
        <dbReference type="Rhea" id="RHEA-COMP:9633"/>
        <dbReference type="Rhea" id="RHEA-COMP:9685"/>
        <dbReference type="ChEBI" id="CHEBI:15378"/>
        <dbReference type="ChEBI" id="CHEBI:16526"/>
        <dbReference type="ChEBI" id="CHEBI:64479"/>
        <dbReference type="ChEBI" id="CHEBI:78449"/>
        <dbReference type="ChEBI" id="CHEBI:78459"/>
        <dbReference type="ChEBI" id="CHEBI:78460"/>
    </reaction>
    <physiologicalReaction direction="left-to-right" evidence="35">
        <dbReference type="Rhea" id="RHEA:41837"/>
    </physiologicalReaction>
</comment>
<evidence type="ECO:0000256" key="53">
    <source>
        <dbReference type="ARBA" id="ARBA00048691"/>
    </source>
</evidence>
<feature type="region of interest" description="C-terminal hotdog fold" evidence="65">
    <location>
        <begin position="981"/>
        <end position="1121"/>
    </location>
</feature>
<evidence type="ECO:0000256" key="43">
    <source>
        <dbReference type="ARBA" id="ARBA00047953"/>
    </source>
</evidence>
<evidence type="ECO:0000256" key="22">
    <source>
        <dbReference type="ARBA" id="ARBA00023268"/>
    </source>
</evidence>
<dbReference type="InterPro" id="IPR011032">
    <property type="entry name" value="GroES-like_sf"/>
</dbReference>
<dbReference type="FunCoup" id="H2Y3E5">
    <property type="interactions" value="2"/>
</dbReference>
<comment type="catalytic activity">
    <reaction evidence="36">
        <text>a (3R)-hydroxyacyl-[ACP] + NADP(+) = a 3-oxoacyl-[ACP] + NADPH + H(+)</text>
        <dbReference type="Rhea" id="RHEA:17397"/>
        <dbReference type="Rhea" id="RHEA-COMP:9916"/>
        <dbReference type="Rhea" id="RHEA-COMP:9945"/>
        <dbReference type="ChEBI" id="CHEBI:15378"/>
        <dbReference type="ChEBI" id="CHEBI:57783"/>
        <dbReference type="ChEBI" id="CHEBI:58349"/>
        <dbReference type="ChEBI" id="CHEBI:78776"/>
        <dbReference type="ChEBI" id="CHEBI:78827"/>
        <dbReference type="EC" id="1.1.1.100"/>
    </reaction>
    <physiologicalReaction direction="right-to-left" evidence="36">
        <dbReference type="Rhea" id="RHEA:17399"/>
    </physiologicalReaction>
</comment>
<dbReference type="Pfam" id="PF00550">
    <property type="entry name" value="PP-binding"/>
    <property type="match status" value="1"/>
</dbReference>
<name>H2Y3E5_CIOIN</name>
<dbReference type="GO" id="GO:0005737">
    <property type="term" value="C:cytoplasm"/>
    <property type="evidence" value="ECO:0000318"/>
    <property type="project" value="GO_Central"/>
</dbReference>
<dbReference type="InterPro" id="IPR001227">
    <property type="entry name" value="Ac_transferase_dom_sf"/>
</dbReference>
<dbReference type="Pfam" id="PF08659">
    <property type="entry name" value="KR"/>
    <property type="match status" value="1"/>
</dbReference>
<keyword evidence="17" id="KW-0007">Acetylation</keyword>
<evidence type="ECO:0000256" key="45">
    <source>
        <dbReference type="ARBA" id="ARBA00048051"/>
    </source>
</evidence>
<dbReference type="Gene3D" id="3.90.180.10">
    <property type="entry name" value="Medium-chain alcohol dehydrogenases, catalytic domain"/>
    <property type="match status" value="1"/>
</dbReference>
<evidence type="ECO:0000259" key="66">
    <source>
        <dbReference type="PROSITE" id="PS52004"/>
    </source>
</evidence>
<comment type="catalytic activity">
    <reaction evidence="64">
        <text>octanoyl-[ACP] + malonyl-[ACP] + H(+) = 3-oxodecanoyl-[ACP] + holo-[ACP] + CO2</text>
        <dbReference type="Rhea" id="RHEA:41852"/>
        <dbReference type="Rhea" id="RHEA-COMP:9623"/>
        <dbReference type="Rhea" id="RHEA-COMP:9636"/>
        <dbReference type="Rhea" id="RHEA-COMP:9637"/>
        <dbReference type="Rhea" id="RHEA-COMP:9685"/>
        <dbReference type="ChEBI" id="CHEBI:15378"/>
        <dbReference type="ChEBI" id="CHEBI:16526"/>
        <dbReference type="ChEBI" id="CHEBI:64479"/>
        <dbReference type="ChEBI" id="CHEBI:78449"/>
        <dbReference type="ChEBI" id="CHEBI:78463"/>
        <dbReference type="ChEBI" id="CHEBI:78464"/>
    </reaction>
    <physiologicalReaction direction="left-to-right" evidence="64">
        <dbReference type="Rhea" id="RHEA:41853"/>
    </physiologicalReaction>
</comment>
<evidence type="ECO:0000256" key="41">
    <source>
        <dbReference type="ARBA" id="ARBA00047810"/>
    </source>
</evidence>
<evidence type="ECO:0000256" key="57">
    <source>
        <dbReference type="ARBA" id="ARBA00049109"/>
    </source>
</evidence>
<dbReference type="SUPFAM" id="SSF53901">
    <property type="entry name" value="Thiolase-like"/>
    <property type="match status" value="1"/>
</dbReference>
<comment type="catalytic activity">
    <reaction evidence="57">
        <text>decanoyl-[ACP] + malonyl-[ACP] + H(+) = 3-oxododecanoyl-[ACP] + holo-[ACP] + CO2</text>
        <dbReference type="Rhea" id="RHEA:41868"/>
        <dbReference type="Rhea" id="RHEA-COMP:9623"/>
        <dbReference type="Rhea" id="RHEA-COMP:9640"/>
        <dbReference type="Rhea" id="RHEA-COMP:9641"/>
        <dbReference type="Rhea" id="RHEA-COMP:9685"/>
        <dbReference type="ChEBI" id="CHEBI:15378"/>
        <dbReference type="ChEBI" id="CHEBI:16526"/>
        <dbReference type="ChEBI" id="CHEBI:64479"/>
        <dbReference type="ChEBI" id="CHEBI:78449"/>
        <dbReference type="ChEBI" id="CHEBI:78468"/>
        <dbReference type="ChEBI" id="CHEBI:78469"/>
    </reaction>
    <physiologicalReaction direction="left-to-right" evidence="57">
        <dbReference type="Rhea" id="RHEA:41869"/>
    </physiologicalReaction>
</comment>
<dbReference type="InterPro" id="IPR013968">
    <property type="entry name" value="PKS_KR"/>
</dbReference>
<evidence type="ECO:0000256" key="54">
    <source>
        <dbReference type="ARBA" id="ARBA00048704"/>
    </source>
</evidence>
<dbReference type="Pfam" id="PF16197">
    <property type="entry name" value="KAsynt_C_assoc"/>
    <property type="match status" value="1"/>
</dbReference>
<evidence type="ECO:0000256" key="8">
    <source>
        <dbReference type="ARBA" id="ARBA00022450"/>
    </source>
</evidence>
<evidence type="ECO:0000256" key="19">
    <source>
        <dbReference type="ARBA" id="ARBA00023027"/>
    </source>
</evidence>
<evidence type="ECO:0000256" key="61">
    <source>
        <dbReference type="ARBA" id="ARBA00049422"/>
    </source>
</evidence>
<keyword evidence="69" id="KW-1185">Reference proteome</keyword>
<organism evidence="68 69">
    <name type="scientific">Ciona intestinalis</name>
    <name type="common">Transparent sea squirt</name>
    <name type="synonym">Ascidia intestinalis</name>
    <dbReference type="NCBI Taxonomy" id="7719"/>
    <lineage>
        <taxon>Eukaryota</taxon>
        <taxon>Metazoa</taxon>
        <taxon>Chordata</taxon>
        <taxon>Tunicata</taxon>
        <taxon>Ascidiacea</taxon>
        <taxon>Phlebobranchia</taxon>
        <taxon>Cionidae</taxon>
        <taxon>Ciona</taxon>
    </lineage>
</organism>
<evidence type="ECO:0000256" key="33">
    <source>
        <dbReference type="ARBA" id="ARBA00044883"/>
    </source>
</evidence>
<dbReference type="InterPro" id="IPR016039">
    <property type="entry name" value="Thiolase-like"/>
</dbReference>
<evidence type="ECO:0000256" key="13">
    <source>
        <dbReference type="ARBA" id="ARBA00022801"/>
    </source>
</evidence>
<dbReference type="InterPro" id="IPR050091">
    <property type="entry name" value="PKS_NRPS_Biosynth_Enz"/>
</dbReference>
<evidence type="ECO:0000256" key="51">
    <source>
        <dbReference type="ARBA" id="ARBA00048571"/>
    </source>
</evidence>
<reference evidence="68" key="3">
    <citation type="submission" date="2025-08" db="UniProtKB">
        <authorList>
            <consortium name="Ensembl"/>
        </authorList>
    </citation>
    <scope>IDENTIFICATION</scope>
</reference>
<evidence type="ECO:0000256" key="50">
    <source>
        <dbReference type="ARBA" id="ARBA00048506"/>
    </source>
</evidence>
<comment type="catalytic activity">
    <reaction evidence="46">
        <text>(2E)-dodecenoyl-[ACP] + NADPH + H(+) = dodecanoyl-[ACP] + NADP(+)</text>
        <dbReference type="Rhea" id="RHEA:41880"/>
        <dbReference type="Rhea" id="RHEA-COMP:9643"/>
        <dbReference type="Rhea" id="RHEA-COMP:9644"/>
        <dbReference type="ChEBI" id="CHEBI:15378"/>
        <dbReference type="ChEBI" id="CHEBI:57783"/>
        <dbReference type="ChEBI" id="CHEBI:58349"/>
        <dbReference type="ChEBI" id="CHEBI:65264"/>
        <dbReference type="ChEBI" id="CHEBI:78472"/>
    </reaction>
    <physiologicalReaction direction="left-to-right" evidence="46">
        <dbReference type="Rhea" id="RHEA:41881"/>
    </physiologicalReaction>
</comment>
<comment type="catalytic activity">
    <reaction evidence="31">
        <text>(3R)-hydroxybutanoyl-[ACP] = (2E)-butenoyl-[ACP] + H2O</text>
        <dbReference type="Rhea" id="RHEA:41808"/>
        <dbReference type="Rhea" id="RHEA-COMP:9626"/>
        <dbReference type="Rhea" id="RHEA-COMP:9627"/>
        <dbReference type="ChEBI" id="CHEBI:15377"/>
        <dbReference type="ChEBI" id="CHEBI:78451"/>
        <dbReference type="ChEBI" id="CHEBI:78453"/>
    </reaction>
    <physiologicalReaction direction="left-to-right" evidence="31">
        <dbReference type="Rhea" id="RHEA:41809"/>
    </physiologicalReaction>
</comment>
<dbReference type="SUPFAM" id="SSF55048">
    <property type="entry name" value="Probable ACP-binding domain of malonyl-CoA ACP transacylase"/>
    <property type="match status" value="1"/>
</dbReference>
<evidence type="ECO:0000256" key="35">
    <source>
        <dbReference type="ARBA" id="ARBA00047394"/>
    </source>
</evidence>
<evidence type="ECO:0000256" key="5">
    <source>
        <dbReference type="ARBA" id="ARBA00012948"/>
    </source>
</evidence>
<evidence type="ECO:0000256" key="28">
    <source>
        <dbReference type="ARBA" id="ARBA00023398"/>
    </source>
</evidence>
<evidence type="ECO:0000256" key="49">
    <source>
        <dbReference type="ARBA" id="ARBA00048420"/>
    </source>
</evidence>
<dbReference type="Pfam" id="PF02801">
    <property type="entry name" value="Ketoacyl-synt_C"/>
    <property type="match status" value="1"/>
</dbReference>
<comment type="catalytic activity">
    <reaction evidence="33">
        <text>acetyl-CoA + n malonyl-CoA + 2n NADPH + 2n H(+) = a long-chain fatty acid + (n+1) CoA + n CO2 + 2n NADP(+).</text>
        <dbReference type="EC" id="2.3.1.85"/>
    </reaction>
</comment>
<comment type="catalytic activity">
    <reaction evidence="55">
        <text>3-oxotetradecanoyl-[ACP] + NADPH + H(+) = (3R)-hydroxytetradecanoyl-[ACP] + NADP(+)</text>
        <dbReference type="Rhea" id="RHEA:41888"/>
        <dbReference type="Rhea" id="RHEA-COMP:9645"/>
        <dbReference type="Rhea" id="RHEA-COMP:9646"/>
        <dbReference type="ChEBI" id="CHEBI:15378"/>
        <dbReference type="ChEBI" id="CHEBI:57783"/>
        <dbReference type="ChEBI" id="CHEBI:58349"/>
        <dbReference type="ChEBI" id="CHEBI:78473"/>
        <dbReference type="ChEBI" id="CHEBI:78474"/>
    </reaction>
    <physiologicalReaction direction="left-to-right" evidence="55">
        <dbReference type="Rhea" id="RHEA:41889"/>
    </physiologicalReaction>
</comment>
<keyword evidence="12" id="KW-0702">S-nitrosylation</keyword>
<feature type="active site" description="Proton donor; for dehydratase activity" evidence="65">
    <location>
        <position position="1030"/>
    </location>
</feature>
<dbReference type="InterPro" id="IPR049552">
    <property type="entry name" value="PKS_DH_N"/>
</dbReference>
<evidence type="ECO:0000313" key="68">
    <source>
        <dbReference type="Ensembl" id="ENSCINP00000036430.1"/>
    </source>
</evidence>
<dbReference type="PROSITE" id="PS52004">
    <property type="entry name" value="KS3_2"/>
    <property type="match status" value="1"/>
</dbReference>
<evidence type="ECO:0000256" key="52">
    <source>
        <dbReference type="ARBA" id="ARBA00048650"/>
    </source>
</evidence>
<dbReference type="GO" id="GO:0016297">
    <property type="term" value="F:fatty acyl-[ACP] hydrolase activity"/>
    <property type="evidence" value="ECO:0007669"/>
    <property type="project" value="UniProtKB-EC"/>
</dbReference>
<comment type="catalytic activity">
    <reaction evidence="25">
        <text>(3R)-hydroxyhexanoyl-[ACP] = (2E)-hexenoyl-[ACP] + H2O</text>
        <dbReference type="Rhea" id="RHEA:41828"/>
        <dbReference type="Rhea" id="RHEA-COMP:9630"/>
        <dbReference type="Rhea" id="RHEA-COMP:9631"/>
        <dbReference type="ChEBI" id="CHEBI:15377"/>
        <dbReference type="ChEBI" id="CHEBI:78457"/>
        <dbReference type="ChEBI" id="CHEBI:78458"/>
    </reaction>
    <physiologicalReaction direction="left-to-right" evidence="25">
        <dbReference type="Rhea" id="RHEA:41829"/>
    </physiologicalReaction>
</comment>
<comment type="catalytic activity">
    <reaction evidence="62">
        <text>butanoyl-[ACP] + malonyl-[ACP] + H(+) = 3-oxohexanoyl-[ACP] + holo-[ACP] + CO2</text>
        <dbReference type="Rhea" id="RHEA:41820"/>
        <dbReference type="Rhea" id="RHEA-COMP:9623"/>
        <dbReference type="Rhea" id="RHEA-COMP:9628"/>
        <dbReference type="Rhea" id="RHEA-COMP:9629"/>
        <dbReference type="Rhea" id="RHEA-COMP:9685"/>
        <dbReference type="ChEBI" id="CHEBI:15378"/>
        <dbReference type="ChEBI" id="CHEBI:16526"/>
        <dbReference type="ChEBI" id="CHEBI:64479"/>
        <dbReference type="ChEBI" id="CHEBI:78449"/>
        <dbReference type="ChEBI" id="CHEBI:78454"/>
        <dbReference type="ChEBI" id="CHEBI:78456"/>
    </reaction>
    <physiologicalReaction direction="left-to-right" evidence="62">
        <dbReference type="Rhea" id="RHEA:41821"/>
    </physiologicalReaction>
</comment>
<comment type="catalytic activity">
    <reaction evidence="49">
        <text>(2E)-octenoyl-[ACP] + NADPH + H(+) = octanoyl-[ACP] + NADP(+)</text>
        <dbReference type="Rhea" id="RHEA:41848"/>
        <dbReference type="Rhea" id="RHEA-COMP:9635"/>
        <dbReference type="Rhea" id="RHEA-COMP:9636"/>
        <dbReference type="ChEBI" id="CHEBI:15378"/>
        <dbReference type="ChEBI" id="CHEBI:57783"/>
        <dbReference type="ChEBI" id="CHEBI:58349"/>
        <dbReference type="ChEBI" id="CHEBI:78462"/>
        <dbReference type="ChEBI" id="CHEBI:78463"/>
    </reaction>
    <physiologicalReaction direction="left-to-right" evidence="49">
        <dbReference type="Rhea" id="RHEA:41849"/>
    </physiologicalReaction>
</comment>
<comment type="catalytic activity">
    <reaction evidence="41">
        <text>(2E)-hexadecenoyl-[ACP] + NADPH + H(+) = hexadecanoyl-[ACP] + NADP(+)</text>
        <dbReference type="Rhea" id="RHEA:41912"/>
        <dbReference type="Rhea" id="RHEA-COMP:9651"/>
        <dbReference type="Rhea" id="RHEA-COMP:9652"/>
        <dbReference type="ChEBI" id="CHEBI:15378"/>
        <dbReference type="ChEBI" id="CHEBI:57783"/>
        <dbReference type="ChEBI" id="CHEBI:58349"/>
        <dbReference type="ChEBI" id="CHEBI:78481"/>
        <dbReference type="ChEBI" id="CHEBI:78483"/>
    </reaction>
    <physiologicalReaction direction="left-to-right" evidence="41">
        <dbReference type="Rhea" id="RHEA:41913"/>
    </physiologicalReaction>
</comment>
<dbReference type="InterPro" id="IPR020841">
    <property type="entry name" value="PKS_Beta-ketoAc_synthase_dom"/>
</dbReference>
<dbReference type="Gene3D" id="3.40.47.10">
    <property type="match status" value="1"/>
</dbReference>
<comment type="catalytic activity">
    <reaction evidence="34">
        <text>3-oxooctadecanoyl-[ACP] + NADPH + H(+) = (3R)-hydroxyoctadecanoyl-[ACP] + NADP(+)</text>
        <dbReference type="Rhea" id="RHEA:41920"/>
        <dbReference type="Rhea" id="RHEA-COMP:9653"/>
        <dbReference type="Rhea" id="RHEA-COMP:9654"/>
        <dbReference type="ChEBI" id="CHEBI:15378"/>
        <dbReference type="ChEBI" id="CHEBI:57783"/>
        <dbReference type="ChEBI" id="CHEBI:58349"/>
        <dbReference type="ChEBI" id="CHEBI:78487"/>
        <dbReference type="ChEBI" id="CHEBI:78488"/>
    </reaction>
    <physiologicalReaction direction="left-to-right" evidence="34">
        <dbReference type="Rhea" id="RHEA:41921"/>
    </physiologicalReaction>
</comment>
<dbReference type="PROSITE" id="PS00606">
    <property type="entry name" value="KS3_1"/>
    <property type="match status" value="1"/>
</dbReference>
<evidence type="ECO:0000256" key="58">
    <source>
        <dbReference type="ARBA" id="ARBA00049171"/>
    </source>
</evidence>
<comment type="catalytic activity">
    <reaction evidence="48">
        <text>holo-[ACP] + malonyl-CoA = malonyl-[ACP] + CoA</text>
        <dbReference type="Rhea" id="RHEA:41792"/>
        <dbReference type="Rhea" id="RHEA-COMP:9623"/>
        <dbReference type="Rhea" id="RHEA-COMP:9685"/>
        <dbReference type="ChEBI" id="CHEBI:57287"/>
        <dbReference type="ChEBI" id="CHEBI:57384"/>
        <dbReference type="ChEBI" id="CHEBI:64479"/>
        <dbReference type="ChEBI" id="CHEBI:78449"/>
        <dbReference type="EC" id="2.3.1.39"/>
    </reaction>
    <physiologicalReaction direction="left-to-right" evidence="48">
        <dbReference type="Rhea" id="RHEA:41793"/>
    </physiologicalReaction>
</comment>
<evidence type="ECO:0000256" key="7">
    <source>
        <dbReference type="ARBA" id="ARBA00018769"/>
    </source>
</evidence>
<comment type="catalytic activity">
    <reaction evidence="56">
        <text>(2E)-octadecenoyl-[ACP] + NADPH + H(+) = octadecanoyl-[ACP] + NADP(+)</text>
        <dbReference type="Rhea" id="RHEA:41928"/>
        <dbReference type="Rhea" id="RHEA-COMP:9655"/>
        <dbReference type="Rhea" id="RHEA-COMP:9656"/>
        <dbReference type="ChEBI" id="CHEBI:15378"/>
        <dbReference type="ChEBI" id="CHEBI:57783"/>
        <dbReference type="ChEBI" id="CHEBI:58349"/>
        <dbReference type="ChEBI" id="CHEBI:78489"/>
        <dbReference type="ChEBI" id="CHEBI:78495"/>
    </reaction>
    <physiologicalReaction direction="left-to-right" evidence="56">
        <dbReference type="Rhea" id="RHEA:41929"/>
    </physiologicalReaction>
</comment>
<dbReference type="GO" id="GO:0004316">
    <property type="term" value="F:3-oxoacyl-[acyl-carrier-protein] reductase (NADPH) activity"/>
    <property type="evidence" value="ECO:0007669"/>
    <property type="project" value="UniProtKB-EC"/>
</dbReference>
<dbReference type="Gene3D" id="3.40.50.720">
    <property type="entry name" value="NAD(P)-binding Rossmann-like Domain"/>
    <property type="match status" value="1"/>
</dbReference>
<dbReference type="GO" id="GO:0019171">
    <property type="term" value="F:(3R)-hydroxyacyl-[acyl-carrier-protein] dehydratase activity"/>
    <property type="evidence" value="ECO:0007669"/>
    <property type="project" value="UniProtKB-EC"/>
</dbReference>
<dbReference type="EC" id="3.1.2.14" evidence="3"/>
<keyword evidence="14" id="KW-0276">Fatty acid metabolism</keyword>
<dbReference type="OMA" id="KMRGGEF"/>
<evidence type="ECO:0000256" key="48">
    <source>
        <dbReference type="ARBA" id="ARBA00048404"/>
    </source>
</evidence>
<dbReference type="CDD" id="cd05195">
    <property type="entry name" value="enoyl_red"/>
    <property type="match status" value="1"/>
</dbReference>
<keyword evidence="21" id="KW-0275">Fatty acid biosynthesis</keyword>
<feature type="domain" description="PKS/mFAS DH" evidence="67">
    <location>
        <begin position="845"/>
        <end position="1121"/>
    </location>
</feature>
<dbReference type="SUPFAM" id="SSF52151">
    <property type="entry name" value="FabD/lysophospholipase-like"/>
    <property type="match status" value="1"/>
</dbReference>
<evidence type="ECO:0000256" key="64">
    <source>
        <dbReference type="ARBA" id="ARBA00049533"/>
    </source>
</evidence>
<comment type="catalytic activity">
    <reaction evidence="26">
        <text>(3R)-hydroxydecanoyl-[ACP] = (2E)-decenoyl-[ACP] + H2O</text>
        <dbReference type="Rhea" id="RHEA:41860"/>
        <dbReference type="Rhea" id="RHEA-COMP:9638"/>
        <dbReference type="Rhea" id="RHEA-COMP:9639"/>
        <dbReference type="ChEBI" id="CHEBI:15377"/>
        <dbReference type="ChEBI" id="CHEBI:78466"/>
        <dbReference type="ChEBI" id="CHEBI:78467"/>
    </reaction>
    <physiologicalReaction direction="left-to-right" evidence="26">
        <dbReference type="Rhea" id="RHEA:41861"/>
    </physiologicalReaction>
</comment>
<dbReference type="InParanoid" id="H2Y3E5"/>